<evidence type="ECO:0000256" key="4">
    <source>
        <dbReference type="ARBA" id="ARBA00023163"/>
    </source>
</evidence>
<dbReference type="InterPro" id="IPR005119">
    <property type="entry name" value="LysR_subst-bd"/>
</dbReference>
<keyword evidence="7" id="KW-1185">Reference proteome</keyword>
<dbReference type="SUPFAM" id="SSF53850">
    <property type="entry name" value="Periplasmic binding protein-like II"/>
    <property type="match status" value="1"/>
</dbReference>
<keyword evidence="4" id="KW-0804">Transcription</keyword>
<dbReference type="Gene3D" id="1.10.10.10">
    <property type="entry name" value="Winged helix-like DNA-binding domain superfamily/Winged helix DNA-binding domain"/>
    <property type="match status" value="1"/>
</dbReference>
<evidence type="ECO:0000313" key="6">
    <source>
        <dbReference type="EMBL" id="SET86428.1"/>
    </source>
</evidence>
<gene>
    <name evidence="6" type="ORF">SAMN04489758_15813</name>
</gene>
<dbReference type="PRINTS" id="PR00039">
    <property type="entry name" value="HTHLYSR"/>
</dbReference>
<evidence type="ECO:0000256" key="3">
    <source>
        <dbReference type="ARBA" id="ARBA00023125"/>
    </source>
</evidence>
<proteinExistence type="inferred from homology"/>
<dbReference type="OrthoDB" id="9778774at2"/>
<dbReference type="PROSITE" id="PS50931">
    <property type="entry name" value="HTH_LYSR"/>
    <property type="match status" value="1"/>
</dbReference>
<comment type="similarity">
    <text evidence="1">Belongs to the LysR transcriptional regulatory family.</text>
</comment>
<accession>A0A1I0HTD0</accession>
<evidence type="ECO:0000313" key="7">
    <source>
        <dbReference type="Proteomes" id="UP000198558"/>
    </source>
</evidence>
<organism evidence="6 7">
    <name type="scientific">Thomasclavelia cocleata</name>
    <dbReference type="NCBI Taxonomy" id="69824"/>
    <lineage>
        <taxon>Bacteria</taxon>
        <taxon>Bacillati</taxon>
        <taxon>Bacillota</taxon>
        <taxon>Erysipelotrichia</taxon>
        <taxon>Erysipelotrichales</taxon>
        <taxon>Coprobacillaceae</taxon>
        <taxon>Thomasclavelia</taxon>
    </lineage>
</organism>
<dbReference type="CDD" id="cd05466">
    <property type="entry name" value="PBP2_LTTR_substrate"/>
    <property type="match status" value="1"/>
</dbReference>
<keyword evidence="2" id="KW-0805">Transcription regulation</keyword>
<dbReference type="Pfam" id="PF00126">
    <property type="entry name" value="HTH_1"/>
    <property type="match status" value="1"/>
</dbReference>
<dbReference type="Gene3D" id="3.40.190.290">
    <property type="match status" value="1"/>
</dbReference>
<dbReference type="InterPro" id="IPR036390">
    <property type="entry name" value="WH_DNA-bd_sf"/>
</dbReference>
<dbReference type="AlphaFoldDB" id="A0A1I0HTD0"/>
<dbReference type="Pfam" id="PF03466">
    <property type="entry name" value="LysR_substrate"/>
    <property type="match status" value="1"/>
</dbReference>
<dbReference type="PANTHER" id="PTHR30126:SF64">
    <property type="entry name" value="HTH-TYPE TRANSCRIPTIONAL REGULATOR CITR"/>
    <property type="match status" value="1"/>
</dbReference>
<dbReference type="Proteomes" id="UP000198558">
    <property type="component" value="Unassembled WGS sequence"/>
</dbReference>
<sequence>MYIKLEQYKIFNEAATTLSFSVAARNLFISQSAVSQTISSIEKELQTQLFIRNSKGVSLTKEGKLLHQQIDQALALITGVENQLSNFHELKDGQLVIGAGDTFSEYFLTDYIVKFKQLYPGVKIKVINRTSLETRELLKSDQIDLGFLNLPIKDDSLIIKECFQVHDIFVSKESDNHIYTFNELANKPLILLEKSSNTRNYIDNYFANKGLLLKPTIELGAHNLLLDFARAGLGISCVIKEFSQELLDQKVLHEIKTAQPLPKRSIGYAYPKRRTQSVATNKFIELIASESLSSD</sequence>
<evidence type="ECO:0000256" key="1">
    <source>
        <dbReference type="ARBA" id="ARBA00009437"/>
    </source>
</evidence>
<dbReference type="InterPro" id="IPR036388">
    <property type="entry name" value="WH-like_DNA-bd_sf"/>
</dbReference>
<dbReference type="SUPFAM" id="SSF46785">
    <property type="entry name" value="Winged helix' DNA-binding domain"/>
    <property type="match status" value="1"/>
</dbReference>
<dbReference type="GO" id="GO:0000976">
    <property type="term" value="F:transcription cis-regulatory region binding"/>
    <property type="evidence" value="ECO:0007669"/>
    <property type="project" value="TreeGrafter"/>
</dbReference>
<dbReference type="GeneID" id="78289564"/>
<evidence type="ECO:0000256" key="2">
    <source>
        <dbReference type="ARBA" id="ARBA00023015"/>
    </source>
</evidence>
<protein>
    <submittedName>
        <fullName evidence="6">DNA-binding transcriptional regulator, LysR family</fullName>
    </submittedName>
</protein>
<dbReference type="InterPro" id="IPR000847">
    <property type="entry name" value="LysR_HTH_N"/>
</dbReference>
<evidence type="ECO:0000259" key="5">
    <source>
        <dbReference type="PROSITE" id="PS50931"/>
    </source>
</evidence>
<dbReference type="GO" id="GO:0003700">
    <property type="term" value="F:DNA-binding transcription factor activity"/>
    <property type="evidence" value="ECO:0007669"/>
    <property type="project" value="InterPro"/>
</dbReference>
<dbReference type="FunFam" id="1.10.10.10:FF:000001">
    <property type="entry name" value="LysR family transcriptional regulator"/>
    <property type="match status" value="1"/>
</dbReference>
<feature type="domain" description="HTH lysR-type" evidence="5">
    <location>
        <begin position="3"/>
        <end position="60"/>
    </location>
</feature>
<dbReference type="RefSeq" id="WP_092356782.1">
    <property type="nucleotide sequence ID" value="NZ_CANARU010000003.1"/>
</dbReference>
<keyword evidence="3 6" id="KW-0238">DNA-binding</keyword>
<dbReference type="PANTHER" id="PTHR30126">
    <property type="entry name" value="HTH-TYPE TRANSCRIPTIONAL REGULATOR"/>
    <property type="match status" value="1"/>
</dbReference>
<reference evidence="7" key="1">
    <citation type="submission" date="2016-10" db="EMBL/GenBank/DDBJ databases">
        <authorList>
            <person name="Varghese N."/>
            <person name="Submissions S."/>
        </authorList>
    </citation>
    <scope>NUCLEOTIDE SEQUENCE [LARGE SCALE GENOMIC DNA]</scope>
    <source>
        <strain evidence="7">DSM 1551</strain>
    </source>
</reference>
<name>A0A1I0HTD0_9FIRM</name>
<dbReference type="EMBL" id="FOIN01000058">
    <property type="protein sequence ID" value="SET86428.1"/>
    <property type="molecule type" value="Genomic_DNA"/>
</dbReference>